<dbReference type="Proteomes" id="UP000250123">
    <property type="component" value="Chromosome SHEWBE"/>
</dbReference>
<evidence type="ECO:0000313" key="2">
    <source>
        <dbReference type="Proteomes" id="UP000250123"/>
    </source>
</evidence>
<dbReference type="EMBL" id="LS483452">
    <property type="protein sequence ID" value="SQH77585.1"/>
    <property type="molecule type" value="Genomic_DNA"/>
</dbReference>
<proteinExistence type="predicted"/>
<accession>A0A330M6J1</accession>
<gene>
    <name evidence="1" type="ORF">SHEWBE_3622</name>
</gene>
<protein>
    <submittedName>
        <fullName evidence="1">Uncharacterized protein</fullName>
    </submittedName>
</protein>
<name>A0A330M6J1_9GAMM</name>
<dbReference type="AlphaFoldDB" id="A0A330M6J1"/>
<sequence>MVYFTIFRQKSSIKLDLVIIIDLISLNVKLIFGLQLADHLKKHY</sequence>
<reference evidence="2" key="1">
    <citation type="submission" date="2018-06" db="EMBL/GenBank/DDBJ databases">
        <authorList>
            <person name="Cea G.-C."/>
            <person name="William W."/>
        </authorList>
    </citation>
    <scope>NUCLEOTIDE SEQUENCE [LARGE SCALE GENOMIC DNA]</scope>
    <source>
        <strain evidence="2">DB21MT-2</strain>
    </source>
</reference>
<organism evidence="1 2">
    <name type="scientific">Shewanella benthica</name>
    <dbReference type="NCBI Taxonomy" id="43661"/>
    <lineage>
        <taxon>Bacteria</taxon>
        <taxon>Pseudomonadati</taxon>
        <taxon>Pseudomonadota</taxon>
        <taxon>Gammaproteobacteria</taxon>
        <taxon>Alteromonadales</taxon>
        <taxon>Shewanellaceae</taxon>
        <taxon>Shewanella</taxon>
    </lineage>
</organism>
<dbReference type="KEGG" id="sbk:SHEWBE_3622"/>
<evidence type="ECO:0000313" key="1">
    <source>
        <dbReference type="EMBL" id="SQH77585.1"/>
    </source>
</evidence>